<organism evidence="1 2">
    <name type="scientific">Isoptericola jiangsuensis</name>
    <dbReference type="NCBI Taxonomy" id="548579"/>
    <lineage>
        <taxon>Bacteria</taxon>
        <taxon>Bacillati</taxon>
        <taxon>Actinomycetota</taxon>
        <taxon>Actinomycetes</taxon>
        <taxon>Micrococcales</taxon>
        <taxon>Promicromonosporaceae</taxon>
        <taxon>Isoptericola</taxon>
    </lineage>
</organism>
<evidence type="ECO:0000313" key="2">
    <source>
        <dbReference type="Proteomes" id="UP000224130"/>
    </source>
</evidence>
<dbReference type="EMBL" id="PDJJ01000001">
    <property type="protein sequence ID" value="PFG42428.1"/>
    <property type="molecule type" value="Genomic_DNA"/>
</dbReference>
<name>A0A2A9EU74_9MICO</name>
<comment type="caution">
    <text evidence="1">The sequence shown here is derived from an EMBL/GenBank/DDBJ whole genome shotgun (WGS) entry which is preliminary data.</text>
</comment>
<sequence length="249" mass="26749">MSAFRFDASWAVWGAATQTEPFDDRSDLCLPVGPALDDVLHARDVLVGLNQSSVARDSAGRPVSPAGASVPWANFHTSAFHNDHFLAEAFRGTEVWGAYMTDLHEQRESDIRKVHEHNIDAEISSLISQMHLLGATGEAAPRIICFGVKSYRRITAWAGTISRGIAASGPLTILQVPHWSRANASVHRGQISVYRGLVHAALRGEVRPATPPAPRRRVRPATSAAPPVPAVCPSCFMTLPATGSCDACA</sequence>
<protein>
    <recommendedName>
        <fullName evidence="3">Uracil DNA glycosylase superfamily protein</fullName>
    </recommendedName>
</protein>
<dbReference type="RefSeq" id="WP_141538617.1">
    <property type="nucleotide sequence ID" value="NZ_PDJJ01000001.1"/>
</dbReference>
<accession>A0A2A9EU74</accession>
<dbReference type="AlphaFoldDB" id="A0A2A9EU74"/>
<evidence type="ECO:0000313" key="1">
    <source>
        <dbReference type="EMBL" id="PFG42428.1"/>
    </source>
</evidence>
<evidence type="ECO:0008006" key="3">
    <source>
        <dbReference type="Google" id="ProtNLM"/>
    </source>
</evidence>
<dbReference type="Proteomes" id="UP000224130">
    <property type="component" value="Unassembled WGS sequence"/>
</dbReference>
<keyword evidence="2" id="KW-1185">Reference proteome</keyword>
<dbReference type="OrthoDB" id="2295218at2"/>
<gene>
    <name evidence="1" type="ORF">ATJ88_1090</name>
</gene>
<proteinExistence type="predicted"/>
<reference evidence="1 2" key="1">
    <citation type="submission" date="2017-10" db="EMBL/GenBank/DDBJ databases">
        <title>Sequencing the genomes of 1000 actinobacteria strains.</title>
        <authorList>
            <person name="Klenk H.-P."/>
        </authorList>
    </citation>
    <scope>NUCLEOTIDE SEQUENCE [LARGE SCALE GENOMIC DNA]</scope>
    <source>
        <strain evidence="1 2">DSM 21863</strain>
    </source>
</reference>